<dbReference type="HOGENOM" id="CLU_167729_0_0_1"/>
<dbReference type="InParanoid" id="A0A0D0AW98"/>
<dbReference type="Proteomes" id="UP000054485">
    <property type="component" value="Unassembled WGS sequence"/>
</dbReference>
<evidence type="ECO:0000313" key="1">
    <source>
        <dbReference type="EMBL" id="KIK38662.1"/>
    </source>
</evidence>
<dbReference type="OrthoDB" id="2748942at2759"/>
<accession>A0A0D0AW98</accession>
<feature type="non-terminal residue" evidence="1">
    <location>
        <position position="1"/>
    </location>
</feature>
<keyword evidence="2" id="KW-1185">Reference proteome</keyword>
<dbReference type="EMBL" id="KN835380">
    <property type="protein sequence ID" value="KIK38662.1"/>
    <property type="molecule type" value="Genomic_DNA"/>
</dbReference>
<reference evidence="2" key="2">
    <citation type="submission" date="2015-01" db="EMBL/GenBank/DDBJ databases">
        <title>Evolutionary Origins and Diversification of the Mycorrhizal Mutualists.</title>
        <authorList>
            <consortium name="DOE Joint Genome Institute"/>
            <consortium name="Mycorrhizal Genomics Consortium"/>
            <person name="Kohler A."/>
            <person name="Kuo A."/>
            <person name="Nagy L.G."/>
            <person name="Floudas D."/>
            <person name="Copeland A."/>
            <person name="Barry K.W."/>
            <person name="Cichocki N."/>
            <person name="Veneault-Fourrey C."/>
            <person name="LaButti K."/>
            <person name="Lindquist E.A."/>
            <person name="Lipzen A."/>
            <person name="Lundell T."/>
            <person name="Morin E."/>
            <person name="Murat C."/>
            <person name="Riley R."/>
            <person name="Ohm R."/>
            <person name="Sun H."/>
            <person name="Tunlid A."/>
            <person name="Henrissat B."/>
            <person name="Grigoriev I.V."/>
            <person name="Hibbett D.S."/>
            <person name="Martin F."/>
        </authorList>
    </citation>
    <scope>NUCLEOTIDE SEQUENCE [LARGE SCALE GENOMIC DNA]</scope>
    <source>
        <strain evidence="2">UH-Slu-Lm8-n1</strain>
    </source>
</reference>
<gene>
    <name evidence="1" type="ORF">CY34DRAFT_90569</name>
</gene>
<protein>
    <submittedName>
        <fullName evidence="1">Uncharacterized protein</fullName>
    </submittedName>
</protein>
<organism evidence="1 2">
    <name type="scientific">Suillus luteus UH-Slu-Lm8-n1</name>
    <dbReference type="NCBI Taxonomy" id="930992"/>
    <lineage>
        <taxon>Eukaryota</taxon>
        <taxon>Fungi</taxon>
        <taxon>Dikarya</taxon>
        <taxon>Basidiomycota</taxon>
        <taxon>Agaricomycotina</taxon>
        <taxon>Agaricomycetes</taxon>
        <taxon>Agaricomycetidae</taxon>
        <taxon>Boletales</taxon>
        <taxon>Suillineae</taxon>
        <taxon>Suillaceae</taxon>
        <taxon>Suillus</taxon>
    </lineage>
</organism>
<proteinExistence type="predicted"/>
<name>A0A0D0AW98_9AGAM</name>
<sequence length="80" mass="9262">CLLSRVRNTYNQCGHVFDLADEMIRCDDRYCKFSSSHPSTCVPPSCTTTCWQYRQFPQQFNRFIDSVCPGCTQQAKADRV</sequence>
<evidence type="ECO:0000313" key="2">
    <source>
        <dbReference type="Proteomes" id="UP000054485"/>
    </source>
</evidence>
<reference evidence="1 2" key="1">
    <citation type="submission" date="2014-04" db="EMBL/GenBank/DDBJ databases">
        <authorList>
            <consortium name="DOE Joint Genome Institute"/>
            <person name="Kuo A."/>
            <person name="Ruytinx J."/>
            <person name="Rineau F."/>
            <person name="Colpaert J."/>
            <person name="Kohler A."/>
            <person name="Nagy L.G."/>
            <person name="Floudas D."/>
            <person name="Copeland A."/>
            <person name="Barry K.W."/>
            <person name="Cichocki N."/>
            <person name="Veneault-Fourrey C."/>
            <person name="LaButti K."/>
            <person name="Lindquist E.A."/>
            <person name="Lipzen A."/>
            <person name="Lundell T."/>
            <person name="Morin E."/>
            <person name="Murat C."/>
            <person name="Sun H."/>
            <person name="Tunlid A."/>
            <person name="Henrissat B."/>
            <person name="Grigoriev I.V."/>
            <person name="Hibbett D.S."/>
            <person name="Martin F."/>
            <person name="Nordberg H.P."/>
            <person name="Cantor M.N."/>
            <person name="Hua S.X."/>
        </authorList>
    </citation>
    <scope>NUCLEOTIDE SEQUENCE [LARGE SCALE GENOMIC DNA]</scope>
    <source>
        <strain evidence="1 2">UH-Slu-Lm8-n1</strain>
    </source>
</reference>
<dbReference type="AlphaFoldDB" id="A0A0D0AW98"/>